<evidence type="ECO:0000313" key="4">
    <source>
        <dbReference type="Proteomes" id="UP000729290"/>
    </source>
</evidence>
<dbReference type="Proteomes" id="UP000729290">
    <property type="component" value="Unassembled WGS sequence"/>
</dbReference>
<protein>
    <submittedName>
        <fullName evidence="3">M23 family metallopeptidase</fullName>
    </submittedName>
</protein>
<dbReference type="Pfam" id="PF01551">
    <property type="entry name" value="Peptidase_M23"/>
    <property type="match status" value="1"/>
</dbReference>
<name>A0ABS2G6Y1_9FIRM</name>
<dbReference type="RefSeq" id="WP_205133243.1">
    <property type="nucleotide sequence ID" value="NZ_JACSNT010000005.1"/>
</dbReference>
<dbReference type="EMBL" id="JACSNV010000004">
    <property type="protein sequence ID" value="MBM6877231.1"/>
    <property type="molecule type" value="Genomic_DNA"/>
</dbReference>
<dbReference type="Gene3D" id="2.70.70.10">
    <property type="entry name" value="Glucose Permease (Domain IIA)"/>
    <property type="match status" value="1"/>
</dbReference>
<sequence>MKRRKSNDKMATTLVSLGLCVVALGAGVSYYAWDQLQSAVPQEVTGQTSPVTAAKTPSLQVTKEQSEQMSDDGGEEPDRETVQETVKTTVAKQEEKKTETAQFIYPLTGEILLPYSVETAIYDPTLEQYRTNDNICMAAEEGTPVMAVADGTVAEIKDDERTGRTVVIDHADGWRTTYSPLSEDVAVAEGDTVGQGETIGTVGQPEKYGAALGSHLQFSMEQNGEKVDPQTKLK</sequence>
<dbReference type="PANTHER" id="PTHR21666">
    <property type="entry name" value="PEPTIDASE-RELATED"/>
    <property type="match status" value="1"/>
</dbReference>
<reference evidence="3 4" key="1">
    <citation type="journal article" date="2021" name="Sci. Rep.">
        <title>The distribution of antibiotic resistance genes in chicken gut microbiota commensals.</title>
        <authorList>
            <person name="Juricova H."/>
            <person name="Matiasovicova J."/>
            <person name="Kubasova T."/>
            <person name="Cejkova D."/>
            <person name="Rychlik I."/>
        </authorList>
    </citation>
    <scope>NUCLEOTIDE SEQUENCE [LARGE SCALE GENOMIC DNA]</scope>
    <source>
        <strain evidence="3 4">An431b</strain>
    </source>
</reference>
<evidence type="ECO:0000259" key="2">
    <source>
        <dbReference type="Pfam" id="PF01551"/>
    </source>
</evidence>
<organism evidence="3 4">
    <name type="scientific">Anaerotignum lactatifermentans</name>
    <dbReference type="NCBI Taxonomy" id="160404"/>
    <lineage>
        <taxon>Bacteria</taxon>
        <taxon>Bacillati</taxon>
        <taxon>Bacillota</taxon>
        <taxon>Clostridia</taxon>
        <taxon>Lachnospirales</taxon>
        <taxon>Anaerotignaceae</taxon>
        <taxon>Anaerotignum</taxon>
    </lineage>
</organism>
<dbReference type="SUPFAM" id="SSF51261">
    <property type="entry name" value="Duplicated hybrid motif"/>
    <property type="match status" value="1"/>
</dbReference>
<keyword evidence="4" id="KW-1185">Reference proteome</keyword>
<gene>
    <name evidence="3" type="ORF">H9X83_03525</name>
</gene>
<comment type="caution">
    <text evidence="3">The sequence shown here is derived from an EMBL/GenBank/DDBJ whole genome shotgun (WGS) entry which is preliminary data.</text>
</comment>
<dbReference type="CDD" id="cd12797">
    <property type="entry name" value="M23_peptidase"/>
    <property type="match status" value="1"/>
</dbReference>
<feature type="compositionally biased region" description="Polar residues" evidence="1">
    <location>
        <begin position="46"/>
        <end position="63"/>
    </location>
</feature>
<feature type="region of interest" description="Disordered" evidence="1">
    <location>
        <begin position="46"/>
        <end position="84"/>
    </location>
</feature>
<accession>A0ABS2G6Y1</accession>
<dbReference type="InterPro" id="IPR011055">
    <property type="entry name" value="Dup_hybrid_motif"/>
</dbReference>
<feature type="compositionally biased region" description="Acidic residues" evidence="1">
    <location>
        <begin position="69"/>
        <end position="78"/>
    </location>
</feature>
<evidence type="ECO:0000313" key="3">
    <source>
        <dbReference type="EMBL" id="MBM6877231.1"/>
    </source>
</evidence>
<feature type="domain" description="M23ase beta-sheet core" evidence="2">
    <location>
        <begin position="134"/>
        <end position="229"/>
    </location>
</feature>
<proteinExistence type="predicted"/>
<dbReference type="InterPro" id="IPR016047">
    <property type="entry name" value="M23ase_b-sheet_dom"/>
</dbReference>
<dbReference type="InterPro" id="IPR050570">
    <property type="entry name" value="Cell_wall_metabolism_enzyme"/>
</dbReference>
<dbReference type="PANTHER" id="PTHR21666:SF270">
    <property type="entry name" value="MUREIN HYDROLASE ACTIVATOR ENVC"/>
    <property type="match status" value="1"/>
</dbReference>
<evidence type="ECO:0000256" key="1">
    <source>
        <dbReference type="SAM" id="MobiDB-lite"/>
    </source>
</evidence>